<name>A0A165CUX1_9BASI</name>
<dbReference type="AlphaFoldDB" id="A0A165CUX1"/>
<dbReference type="Proteomes" id="UP000076842">
    <property type="component" value="Unassembled WGS sequence"/>
</dbReference>
<feature type="transmembrane region" description="Helical" evidence="1">
    <location>
        <begin position="12"/>
        <end position="28"/>
    </location>
</feature>
<keyword evidence="1" id="KW-0472">Membrane</keyword>
<sequence>MSWLYDHILQGYEALVHLYLGYAVYYIQQRKFRRLFFDWVRLTSKIILAMSHRRAMQARYLRAGLRHHRSIRLF</sequence>
<accession>A0A165CUX1</accession>
<gene>
    <name evidence="2" type="ORF">CALCODRAFT_135030</name>
</gene>
<proteinExistence type="predicted"/>
<evidence type="ECO:0000313" key="3">
    <source>
        <dbReference type="Proteomes" id="UP000076842"/>
    </source>
</evidence>
<protein>
    <submittedName>
        <fullName evidence="2">Uncharacterized protein</fullName>
    </submittedName>
</protein>
<keyword evidence="1" id="KW-0812">Transmembrane</keyword>
<evidence type="ECO:0000256" key="1">
    <source>
        <dbReference type="SAM" id="Phobius"/>
    </source>
</evidence>
<dbReference type="EMBL" id="KV424107">
    <property type="protein sequence ID" value="KZT51438.1"/>
    <property type="molecule type" value="Genomic_DNA"/>
</dbReference>
<keyword evidence="3" id="KW-1185">Reference proteome</keyword>
<reference evidence="2 3" key="1">
    <citation type="journal article" date="2016" name="Mol. Biol. Evol.">
        <title>Comparative Genomics of Early-Diverging Mushroom-Forming Fungi Provides Insights into the Origins of Lignocellulose Decay Capabilities.</title>
        <authorList>
            <person name="Nagy L.G."/>
            <person name="Riley R."/>
            <person name="Tritt A."/>
            <person name="Adam C."/>
            <person name="Daum C."/>
            <person name="Floudas D."/>
            <person name="Sun H."/>
            <person name="Yadav J.S."/>
            <person name="Pangilinan J."/>
            <person name="Larsson K.H."/>
            <person name="Matsuura K."/>
            <person name="Barry K."/>
            <person name="Labutti K."/>
            <person name="Kuo R."/>
            <person name="Ohm R.A."/>
            <person name="Bhattacharya S.S."/>
            <person name="Shirouzu T."/>
            <person name="Yoshinaga Y."/>
            <person name="Martin F.M."/>
            <person name="Grigoriev I.V."/>
            <person name="Hibbett D.S."/>
        </authorList>
    </citation>
    <scope>NUCLEOTIDE SEQUENCE [LARGE SCALE GENOMIC DNA]</scope>
    <source>
        <strain evidence="2 3">HHB12733</strain>
    </source>
</reference>
<dbReference type="InParanoid" id="A0A165CUX1"/>
<keyword evidence="1" id="KW-1133">Transmembrane helix</keyword>
<evidence type="ECO:0000313" key="2">
    <source>
        <dbReference type="EMBL" id="KZT51438.1"/>
    </source>
</evidence>
<organism evidence="2 3">
    <name type="scientific">Calocera cornea HHB12733</name>
    <dbReference type="NCBI Taxonomy" id="1353952"/>
    <lineage>
        <taxon>Eukaryota</taxon>
        <taxon>Fungi</taxon>
        <taxon>Dikarya</taxon>
        <taxon>Basidiomycota</taxon>
        <taxon>Agaricomycotina</taxon>
        <taxon>Dacrymycetes</taxon>
        <taxon>Dacrymycetales</taxon>
        <taxon>Dacrymycetaceae</taxon>
        <taxon>Calocera</taxon>
    </lineage>
</organism>